<proteinExistence type="predicted"/>
<dbReference type="InterPro" id="IPR013783">
    <property type="entry name" value="Ig-like_fold"/>
</dbReference>
<keyword evidence="1" id="KW-0732">Signal</keyword>
<feature type="chain" id="PRO_5035296425" evidence="1">
    <location>
        <begin position="20"/>
        <end position="126"/>
    </location>
</feature>
<sequence>MKKYLLSLIMSFLTVVSMAQVPKFEADNALYKFPDTREGEQLSHTFTITNTGDAPLIISDYKVACPCTKAELPTKPIMPGQSYKLKVTFDTKGKIYLQDRSVLLQTNTKKKEEKLRFKVFVIPEGE</sequence>
<dbReference type="RefSeq" id="WP_216714379.1">
    <property type="nucleotide sequence ID" value="NZ_JACVEL010000008.1"/>
</dbReference>
<organism evidence="2 3">
    <name type="scientific">Taishania pollutisoli</name>
    <dbReference type="NCBI Taxonomy" id="2766479"/>
    <lineage>
        <taxon>Bacteria</taxon>
        <taxon>Pseudomonadati</taxon>
        <taxon>Bacteroidota</taxon>
        <taxon>Flavobacteriia</taxon>
        <taxon>Flavobacteriales</taxon>
        <taxon>Crocinitomicaceae</taxon>
        <taxon>Taishania</taxon>
    </lineage>
</organism>
<dbReference type="PANTHER" id="PTHR37833:SF1">
    <property type="entry name" value="SIGNAL PEPTIDE PROTEIN"/>
    <property type="match status" value="1"/>
</dbReference>
<evidence type="ECO:0000313" key="2">
    <source>
        <dbReference type="EMBL" id="MBC9813108.1"/>
    </source>
</evidence>
<feature type="signal peptide" evidence="1">
    <location>
        <begin position="1"/>
        <end position="19"/>
    </location>
</feature>
<evidence type="ECO:0000313" key="3">
    <source>
        <dbReference type="Proteomes" id="UP000652681"/>
    </source>
</evidence>
<dbReference type="Gene3D" id="2.60.40.10">
    <property type="entry name" value="Immunoglobulins"/>
    <property type="match status" value="1"/>
</dbReference>
<accession>A0A8J6PEG6</accession>
<reference evidence="2" key="1">
    <citation type="submission" date="2020-09" db="EMBL/GenBank/DDBJ databases">
        <title>Taishania pollutisoli gen. nov., sp. nov., Isolated from Tetrabromobisphenol A-Contaminated Soil.</title>
        <authorList>
            <person name="Chen Q."/>
        </authorList>
    </citation>
    <scope>NUCLEOTIDE SEQUENCE</scope>
    <source>
        <strain evidence="2">CZZ-1</strain>
    </source>
</reference>
<gene>
    <name evidence="2" type="ORF">H9Y05_11590</name>
</gene>
<evidence type="ECO:0000256" key="1">
    <source>
        <dbReference type="SAM" id="SignalP"/>
    </source>
</evidence>
<dbReference type="PANTHER" id="PTHR37833">
    <property type="entry name" value="LIPOPROTEIN-RELATED"/>
    <property type="match status" value="1"/>
</dbReference>
<dbReference type="Proteomes" id="UP000652681">
    <property type="component" value="Unassembled WGS sequence"/>
</dbReference>
<comment type="caution">
    <text evidence="2">The sequence shown here is derived from an EMBL/GenBank/DDBJ whole genome shotgun (WGS) entry which is preliminary data.</text>
</comment>
<dbReference type="Pfam" id="PF07610">
    <property type="entry name" value="DUF1573"/>
    <property type="match status" value="1"/>
</dbReference>
<dbReference type="AlphaFoldDB" id="A0A8J6PEG6"/>
<dbReference type="EMBL" id="JACVEL010000008">
    <property type="protein sequence ID" value="MBC9813108.1"/>
    <property type="molecule type" value="Genomic_DNA"/>
</dbReference>
<protein>
    <submittedName>
        <fullName evidence="2">DUF1573 domain-containing protein</fullName>
    </submittedName>
</protein>
<keyword evidence="3" id="KW-1185">Reference proteome</keyword>
<name>A0A8J6PEG6_9FLAO</name>
<dbReference type="InterPro" id="IPR011467">
    <property type="entry name" value="DUF1573"/>
</dbReference>